<proteinExistence type="inferred from homology"/>
<evidence type="ECO:0000256" key="6">
    <source>
        <dbReference type="ARBA" id="ARBA00022729"/>
    </source>
</evidence>
<dbReference type="SUPFAM" id="SSF56300">
    <property type="entry name" value="Metallo-dependent phosphatases"/>
    <property type="match status" value="1"/>
</dbReference>
<feature type="chain" id="PRO_5043326558" evidence="10">
    <location>
        <begin position="19"/>
        <end position="457"/>
    </location>
</feature>
<dbReference type="InterPro" id="IPR045473">
    <property type="entry name" value="ASM_C"/>
</dbReference>
<evidence type="ECO:0000259" key="11">
    <source>
        <dbReference type="Pfam" id="PF00149"/>
    </source>
</evidence>
<dbReference type="Pfam" id="PF19272">
    <property type="entry name" value="ASMase_C"/>
    <property type="match status" value="1"/>
</dbReference>
<dbReference type="EMBL" id="CAXITT010000236">
    <property type="protein sequence ID" value="CAL1536690.1"/>
    <property type="molecule type" value="Genomic_DNA"/>
</dbReference>
<evidence type="ECO:0000256" key="3">
    <source>
        <dbReference type="ARBA" id="ARBA00008234"/>
    </source>
</evidence>
<sequence length="457" mass="52024">MATGAFLGLLLLVCGATSENPGYFWHVTDFHYDHTYSTSKLSCNDDVPNLLKFGDYWCDSTWELVVDSIQAMASIKSDVDFLIWTGDTVAHISDANLTVDLNLEIVRNITEFINTTFQAAKVYASLGNHDFYPSGQARDKDDDHFYTRVGALWEEWIINQTGAKEDIRKGGYYAVKVQPKIRLLALNTNLYYTSDKLTPNLTDPTGQFEWMERQLNSSRANKEKVIITGHVPPGLFIPEYSDWFWPQFKKTFMKIMFDYSDVIVVTHFGHDHADSFKLLQNDDGSKMIPQFNAPSVTPWRYKIPAKTGDAHNPGIRLIKYDRDTGKPLDYTQYYINITQANAAQKSNWQPLYNFTAAYGVADMTPDSLKMFFQKLKDEPDSKLYQKFCNHWVVSDTDKRCTEAMKADIVCGGQIYDLTKAQQCSADRLKKANGAPTHSSFHYAMLILVAMATKCWGS</sequence>
<dbReference type="AlphaFoldDB" id="A0AAV2HRE8"/>
<keyword evidence="6 10" id="KW-0732">Signal</keyword>
<name>A0AAV2HRE8_LYMST</name>
<evidence type="ECO:0000313" key="13">
    <source>
        <dbReference type="EMBL" id="CAL1536690.1"/>
    </source>
</evidence>
<gene>
    <name evidence="13" type="ORF">GSLYS_00010603001</name>
</gene>
<comment type="similarity">
    <text evidence="3">Belongs to the acid sphingomyelinase family.</text>
</comment>
<keyword evidence="9" id="KW-0325">Glycoprotein</keyword>
<dbReference type="InterPro" id="IPR004843">
    <property type="entry name" value="Calcineurin-like_PHP"/>
</dbReference>
<protein>
    <submittedName>
        <fullName evidence="13">Uncharacterized protein</fullName>
    </submittedName>
</protein>
<feature type="signal peptide" evidence="10">
    <location>
        <begin position="1"/>
        <end position="18"/>
    </location>
</feature>
<dbReference type="GO" id="GO:0046872">
    <property type="term" value="F:metal ion binding"/>
    <property type="evidence" value="ECO:0007669"/>
    <property type="project" value="UniProtKB-KW"/>
</dbReference>
<dbReference type="CDD" id="cd00842">
    <property type="entry name" value="MPP_ASMase"/>
    <property type="match status" value="1"/>
</dbReference>
<dbReference type="Gene3D" id="3.60.21.10">
    <property type="match status" value="1"/>
</dbReference>
<accession>A0AAV2HRE8</accession>
<evidence type="ECO:0000259" key="12">
    <source>
        <dbReference type="Pfam" id="PF19272"/>
    </source>
</evidence>
<dbReference type="Pfam" id="PF00149">
    <property type="entry name" value="Metallophos"/>
    <property type="match status" value="1"/>
</dbReference>
<dbReference type="PANTHER" id="PTHR10340">
    <property type="entry name" value="SPHINGOMYELIN PHOSPHODIESTERASE"/>
    <property type="match status" value="1"/>
</dbReference>
<evidence type="ECO:0000256" key="5">
    <source>
        <dbReference type="ARBA" id="ARBA00022723"/>
    </source>
</evidence>
<dbReference type="InterPro" id="IPR041805">
    <property type="entry name" value="ASMase/PPN1_MPP"/>
</dbReference>
<evidence type="ECO:0000256" key="10">
    <source>
        <dbReference type="SAM" id="SignalP"/>
    </source>
</evidence>
<comment type="cofactor">
    <cofactor evidence="1">
        <name>Zn(2+)</name>
        <dbReference type="ChEBI" id="CHEBI:29105"/>
    </cofactor>
</comment>
<evidence type="ECO:0000256" key="9">
    <source>
        <dbReference type="ARBA" id="ARBA00023180"/>
    </source>
</evidence>
<evidence type="ECO:0000256" key="7">
    <source>
        <dbReference type="ARBA" id="ARBA00022801"/>
    </source>
</evidence>
<feature type="domain" description="Calcineurin-like phosphoesterase" evidence="11">
    <location>
        <begin position="24"/>
        <end position="273"/>
    </location>
</feature>
<dbReference type="PANTHER" id="PTHR10340:SF57">
    <property type="entry name" value="METALLOPHOS DOMAIN-CONTAINING PROTEIN"/>
    <property type="match status" value="1"/>
</dbReference>
<evidence type="ECO:0000256" key="1">
    <source>
        <dbReference type="ARBA" id="ARBA00001947"/>
    </source>
</evidence>
<keyword evidence="14" id="KW-1185">Reference proteome</keyword>
<evidence type="ECO:0000256" key="8">
    <source>
        <dbReference type="ARBA" id="ARBA00022833"/>
    </source>
</evidence>
<reference evidence="13 14" key="1">
    <citation type="submission" date="2024-04" db="EMBL/GenBank/DDBJ databases">
        <authorList>
            <consortium name="Genoscope - CEA"/>
            <person name="William W."/>
        </authorList>
    </citation>
    <scope>NUCLEOTIDE SEQUENCE [LARGE SCALE GENOMIC DNA]</scope>
</reference>
<organism evidence="13 14">
    <name type="scientific">Lymnaea stagnalis</name>
    <name type="common">Great pond snail</name>
    <name type="synonym">Helix stagnalis</name>
    <dbReference type="NCBI Taxonomy" id="6523"/>
    <lineage>
        <taxon>Eukaryota</taxon>
        <taxon>Metazoa</taxon>
        <taxon>Spiralia</taxon>
        <taxon>Lophotrochozoa</taxon>
        <taxon>Mollusca</taxon>
        <taxon>Gastropoda</taxon>
        <taxon>Heterobranchia</taxon>
        <taxon>Euthyneura</taxon>
        <taxon>Panpulmonata</taxon>
        <taxon>Hygrophila</taxon>
        <taxon>Lymnaeoidea</taxon>
        <taxon>Lymnaeidae</taxon>
        <taxon>Lymnaea</taxon>
    </lineage>
</organism>
<dbReference type="GO" id="GO:0005615">
    <property type="term" value="C:extracellular space"/>
    <property type="evidence" value="ECO:0007669"/>
    <property type="project" value="TreeGrafter"/>
</dbReference>
<evidence type="ECO:0000256" key="4">
    <source>
        <dbReference type="ARBA" id="ARBA00022525"/>
    </source>
</evidence>
<comment type="caution">
    <text evidence="13">The sequence shown here is derived from an EMBL/GenBank/DDBJ whole genome shotgun (WGS) entry which is preliminary data.</text>
</comment>
<comment type="subcellular location">
    <subcellularLocation>
        <location evidence="2">Secreted</location>
    </subcellularLocation>
</comment>
<keyword evidence="7" id="KW-0378">Hydrolase</keyword>
<keyword evidence="5" id="KW-0479">Metal-binding</keyword>
<keyword evidence="8" id="KW-0862">Zinc</keyword>
<feature type="domain" description="Sphingomyelin phosphodiesterase C-terminal" evidence="12">
    <location>
        <begin position="290"/>
        <end position="424"/>
    </location>
</feature>
<dbReference type="Proteomes" id="UP001497497">
    <property type="component" value="Unassembled WGS sequence"/>
</dbReference>
<evidence type="ECO:0000256" key="2">
    <source>
        <dbReference type="ARBA" id="ARBA00004613"/>
    </source>
</evidence>
<keyword evidence="4" id="KW-0964">Secreted</keyword>
<evidence type="ECO:0000313" key="14">
    <source>
        <dbReference type="Proteomes" id="UP001497497"/>
    </source>
</evidence>
<dbReference type="InterPro" id="IPR029052">
    <property type="entry name" value="Metallo-depent_PP-like"/>
</dbReference>
<dbReference type="GO" id="GO:0008081">
    <property type="term" value="F:phosphoric diester hydrolase activity"/>
    <property type="evidence" value="ECO:0007669"/>
    <property type="project" value="TreeGrafter"/>
</dbReference>